<name>A0A7Y2K0J4_9BURK</name>
<keyword evidence="2" id="KW-1185">Reference proteome</keyword>
<sequence length="185" mass="21039">MELIPTALLLPVMYERISRIFPDKPWLKVVRKYEEAQRGFSLRTGQLEVENWFAFGLTRWDRQECMADSDANWIRTVEAILLANRIAAWCEKLRGGLSGPHGLEKRFQGALKNPADMQALHFELYVAETLLKKQCQIHWPESAGADGTFDLLVTRHKDSLRSSLNASRLPVTKAHALPCMTASDC</sequence>
<protein>
    <submittedName>
        <fullName evidence="1">Uncharacterized protein</fullName>
    </submittedName>
</protein>
<dbReference type="Proteomes" id="UP000533905">
    <property type="component" value="Unassembled WGS sequence"/>
</dbReference>
<proteinExistence type="predicted"/>
<evidence type="ECO:0000313" key="1">
    <source>
        <dbReference type="EMBL" id="NNG23194.1"/>
    </source>
</evidence>
<evidence type="ECO:0000313" key="2">
    <source>
        <dbReference type="Proteomes" id="UP000533905"/>
    </source>
</evidence>
<gene>
    <name evidence="1" type="ORF">HGB41_09290</name>
</gene>
<comment type="caution">
    <text evidence="1">The sequence shown here is derived from an EMBL/GenBank/DDBJ whole genome shotgun (WGS) entry which is preliminary data.</text>
</comment>
<reference evidence="1 2" key="1">
    <citation type="submission" date="2020-04" db="EMBL/GenBank/DDBJ databases">
        <title>Massilia sp. nov., a cold adapted bacteria isolated from Arctic soil.</title>
        <authorList>
            <person name="Son J."/>
            <person name="Ka J.-O."/>
        </authorList>
    </citation>
    <scope>NUCLEOTIDE SEQUENCE [LARGE SCALE GENOMIC DNA]</scope>
    <source>
        <strain evidence="1 2">ML15P13</strain>
    </source>
</reference>
<organism evidence="1 2">
    <name type="scientific">Telluria aromaticivorans</name>
    <dbReference type="NCBI Taxonomy" id="2725995"/>
    <lineage>
        <taxon>Bacteria</taxon>
        <taxon>Pseudomonadati</taxon>
        <taxon>Pseudomonadota</taxon>
        <taxon>Betaproteobacteria</taxon>
        <taxon>Burkholderiales</taxon>
        <taxon>Oxalobacteraceae</taxon>
        <taxon>Telluria group</taxon>
        <taxon>Telluria</taxon>
    </lineage>
</organism>
<dbReference type="RefSeq" id="WP_171083568.1">
    <property type="nucleotide sequence ID" value="NZ_JABAIV010000003.1"/>
</dbReference>
<dbReference type="EMBL" id="JABAIV010000003">
    <property type="protein sequence ID" value="NNG23194.1"/>
    <property type="molecule type" value="Genomic_DNA"/>
</dbReference>
<accession>A0A7Y2K0J4</accession>
<dbReference type="AlphaFoldDB" id="A0A7Y2K0J4"/>